<keyword evidence="3 6" id="KW-0812">Transmembrane</keyword>
<dbReference type="RefSeq" id="WP_301588034.1">
    <property type="nucleotide sequence ID" value="NZ_JAPFQI010000001.1"/>
</dbReference>
<feature type="domain" description="EamA" evidence="7">
    <location>
        <begin position="14"/>
        <end position="142"/>
    </location>
</feature>
<feature type="transmembrane region" description="Helical" evidence="6">
    <location>
        <begin position="183"/>
        <end position="204"/>
    </location>
</feature>
<evidence type="ECO:0000313" key="8">
    <source>
        <dbReference type="EMBL" id="MCW8084436.1"/>
    </source>
</evidence>
<evidence type="ECO:0000313" key="9">
    <source>
        <dbReference type="Proteomes" id="UP001526430"/>
    </source>
</evidence>
<feature type="domain" description="EamA" evidence="7">
    <location>
        <begin position="154"/>
        <end position="288"/>
    </location>
</feature>
<dbReference type="PANTHER" id="PTHR32322:SF2">
    <property type="entry name" value="EAMA DOMAIN-CONTAINING PROTEIN"/>
    <property type="match status" value="1"/>
</dbReference>
<evidence type="ECO:0000256" key="6">
    <source>
        <dbReference type="SAM" id="Phobius"/>
    </source>
</evidence>
<dbReference type="Proteomes" id="UP001526430">
    <property type="component" value="Unassembled WGS sequence"/>
</dbReference>
<protein>
    <submittedName>
        <fullName evidence="8">DMT family transporter</fullName>
    </submittedName>
</protein>
<keyword evidence="5 6" id="KW-0472">Membrane</keyword>
<evidence type="ECO:0000256" key="4">
    <source>
        <dbReference type="ARBA" id="ARBA00022989"/>
    </source>
</evidence>
<sequence>MKEAKPPWLPLAPFLFVLLWSGGFTAVKAALPYAEALTLQAVRYVCVVAILLPLWLVLRPPVPDRATLWHLVRMGLVVQFGYFAAMNLGQQFGMGPGAIALIIGLQPVVVALLAPAVAGDPPVGARGWAGLGLGLLGAAMVILSGSGLRAGGWLGLFFSVLALALMAAGALMERRGGRPCHLVTANLVMCGVALLATVPLAWGIEAMQVRWTWEFVAALAYLVLVNSLISLSLLFLMLRHGEAARASSVFFLVPPVAAAIAWVVLGAAMTPLAIGGTAVAAVGVALVVARR</sequence>
<comment type="subcellular location">
    <subcellularLocation>
        <location evidence="1">Membrane</location>
        <topology evidence="1">Multi-pass membrane protein</topology>
    </subcellularLocation>
</comment>
<evidence type="ECO:0000259" key="7">
    <source>
        <dbReference type="Pfam" id="PF00892"/>
    </source>
</evidence>
<gene>
    <name evidence="8" type="ORF">OF850_02240</name>
</gene>
<feature type="transmembrane region" description="Helical" evidence="6">
    <location>
        <begin position="94"/>
        <end position="116"/>
    </location>
</feature>
<dbReference type="Pfam" id="PF00892">
    <property type="entry name" value="EamA"/>
    <property type="match status" value="2"/>
</dbReference>
<name>A0ABT3NQK2_9PROT</name>
<feature type="transmembrane region" description="Helical" evidence="6">
    <location>
        <begin position="153"/>
        <end position="171"/>
    </location>
</feature>
<feature type="transmembrane region" description="Helical" evidence="6">
    <location>
        <begin position="271"/>
        <end position="289"/>
    </location>
</feature>
<dbReference type="PANTHER" id="PTHR32322">
    <property type="entry name" value="INNER MEMBRANE TRANSPORTER"/>
    <property type="match status" value="1"/>
</dbReference>
<feature type="transmembrane region" description="Helical" evidence="6">
    <location>
        <begin position="216"/>
        <end position="236"/>
    </location>
</feature>
<dbReference type="InterPro" id="IPR050638">
    <property type="entry name" value="AA-Vitamin_Transporters"/>
</dbReference>
<evidence type="ECO:0000256" key="5">
    <source>
        <dbReference type="ARBA" id="ARBA00023136"/>
    </source>
</evidence>
<reference evidence="8 9" key="1">
    <citation type="submission" date="2022-10" db="EMBL/GenBank/DDBJ databases">
        <title>Roseococcus glaciei nov., sp. nov., isolated from glacier.</title>
        <authorList>
            <person name="Liu Q."/>
            <person name="Xin Y.-H."/>
        </authorList>
    </citation>
    <scope>NUCLEOTIDE SEQUENCE [LARGE SCALE GENOMIC DNA]</scope>
    <source>
        <strain evidence="8 9">MDT2-1-1</strain>
    </source>
</reference>
<accession>A0ABT3NQK2</accession>
<dbReference type="SUPFAM" id="SSF103481">
    <property type="entry name" value="Multidrug resistance efflux transporter EmrE"/>
    <property type="match status" value="2"/>
</dbReference>
<dbReference type="InterPro" id="IPR000620">
    <property type="entry name" value="EamA_dom"/>
</dbReference>
<evidence type="ECO:0000256" key="2">
    <source>
        <dbReference type="ARBA" id="ARBA00007362"/>
    </source>
</evidence>
<organism evidence="8 9">
    <name type="scientific">Sabulicella glaciei</name>
    <dbReference type="NCBI Taxonomy" id="2984948"/>
    <lineage>
        <taxon>Bacteria</taxon>
        <taxon>Pseudomonadati</taxon>
        <taxon>Pseudomonadota</taxon>
        <taxon>Alphaproteobacteria</taxon>
        <taxon>Acetobacterales</taxon>
        <taxon>Acetobacteraceae</taxon>
        <taxon>Sabulicella</taxon>
    </lineage>
</organism>
<dbReference type="InterPro" id="IPR037185">
    <property type="entry name" value="EmrE-like"/>
</dbReference>
<proteinExistence type="inferred from homology"/>
<feature type="transmembrane region" description="Helical" evidence="6">
    <location>
        <begin position="41"/>
        <end position="58"/>
    </location>
</feature>
<evidence type="ECO:0000256" key="1">
    <source>
        <dbReference type="ARBA" id="ARBA00004141"/>
    </source>
</evidence>
<feature type="transmembrane region" description="Helical" evidence="6">
    <location>
        <begin position="128"/>
        <end position="147"/>
    </location>
</feature>
<comment type="similarity">
    <text evidence="2">Belongs to the EamA transporter family.</text>
</comment>
<comment type="caution">
    <text evidence="8">The sequence shown here is derived from an EMBL/GenBank/DDBJ whole genome shotgun (WGS) entry which is preliminary data.</text>
</comment>
<evidence type="ECO:0000256" key="3">
    <source>
        <dbReference type="ARBA" id="ARBA00022692"/>
    </source>
</evidence>
<keyword evidence="9" id="KW-1185">Reference proteome</keyword>
<keyword evidence="4 6" id="KW-1133">Transmembrane helix</keyword>
<dbReference type="EMBL" id="JAPFQI010000001">
    <property type="protein sequence ID" value="MCW8084436.1"/>
    <property type="molecule type" value="Genomic_DNA"/>
</dbReference>